<dbReference type="EMBL" id="CAEZYF010000001">
    <property type="protein sequence ID" value="CAB4704562.1"/>
    <property type="molecule type" value="Genomic_DNA"/>
</dbReference>
<dbReference type="PROSITE" id="PS00086">
    <property type="entry name" value="CYTOCHROME_P450"/>
    <property type="match status" value="1"/>
</dbReference>
<evidence type="ECO:0000313" key="10">
    <source>
        <dbReference type="EMBL" id="CAB4933721.1"/>
    </source>
</evidence>
<keyword evidence="5" id="KW-0408">Iron</keyword>
<evidence type="ECO:0000313" key="9">
    <source>
        <dbReference type="EMBL" id="CAB4833201.1"/>
    </source>
</evidence>
<dbReference type="EMBL" id="CAFBMT010000008">
    <property type="protein sequence ID" value="CAB4933721.1"/>
    <property type="molecule type" value="Genomic_DNA"/>
</dbReference>
<dbReference type="InterPro" id="IPR017972">
    <property type="entry name" value="Cyt_P450_CS"/>
</dbReference>
<dbReference type="EMBL" id="CAFAAV010000221">
    <property type="protein sequence ID" value="CAB4833201.1"/>
    <property type="molecule type" value="Genomic_DNA"/>
</dbReference>
<dbReference type="InterPro" id="IPR002397">
    <property type="entry name" value="Cyt_P450_B"/>
</dbReference>
<sequence>MQQCPIAHGYHPLERDTVLDPYPAFNRLRDEGPVFFLPELDHYIVTKYDDVEKILLDRDTWSAANASSPLLPICQAAQDVLAQGYHRVPTLNNSDPPRHPLMRKSLLSVITPRRLNELEPVLFAYCENLVLGIKDEPVIDFVDRLAFPFPGFAAFSLLGFPSEDTEMLKDWSAKRVLLTYGRLSDEEQVEIAHIICSFWKYCVDHVASNRANRQDNIVSELVTLSDAKPEQLNDFDIVNMVYSMALAGHETTCNTIGNGTRALLTDRSQYEALIADPSKIPNAVEEILRYDGPVLNHRRVAKIDTEVAGVAIPAGAKVMMCFASADHDPNVFENPDAFLIERDNADMHLAFGKGAHFCMGAALGRLEVKIILDLLTTHCPNLELVPDQVVEYSPNALFRGPLAMMVAPIGLAGIK</sequence>
<gene>
    <name evidence="8" type="ORF">UFOPK2656_00268</name>
    <name evidence="9" type="ORF">UFOPK3099_02315</name>
    <name evidence="10" type="ORF">UFOPK3651_01651</name>
    <name evidence="11" type="ORF">UFOPK3931_02295</name>
    <name evidence="7" type="ORF">UFOPK4189_02016</name>
</gene>
<evidence type="ECO:0000313" key="7">
    <source>
        <dbReference type="EMBL" id="CAB4364252.1"/>
    </source>
</evidence>
<evidence type="ECO:0000256" key="6">
    <source>
        <dbReference type="ARBA" id="ARBA00023033"/>
    </source>
</evidence>
<dbReference type="SUPFAM" id="SSF48264">
    <property type="entry name" value="Cytochrome P450"/>
    <property type="match status" value="1"/>
</dbReference>
<evidence type="ECO:0000256" key="1">
    <source>
        <dbReference type="ARBA" id="ARBA00010617"/>
    </source>
</evidence>
<keyword evidence="3" id="KW-0479">Metal-binding</keyword>
<dbReference type="Pfam" id="PF00067">
    <property type="entry name" value="p450"/>
    <property type="match status" value="1"/>
</dbReference>
<evidence type="ECO:0000313" key="8">
    <source>
        <dbReference type="EMBL" id="CAB4704562.1"/>
    </source>
</evidence>
<dbReference type="Gene3D" id="1.10.630.10">
    <property type="entry name" value="Cytochrome P450"/>
    <property type="match status" value="1"/>
</dbReference>
<dbReference type="EMBL" id="CAFBOL010000076">
    <property type="protein sequence ID" value="CAB5003132.1"/>
    <property type="molecule type" value="Genomic_DNA"/>
</dbReference>
<dbReference type="AlphaFoldDB" id="A0A6J6Q1Z9"/>
<name>A0A6J6Q1Z9_9ZZZZ</name>
<dbReference type="PRINTS" id="PR00359">
    <property type="entry name" value="BP450"/>
</dbReference>
<evidence type="ECO:0000256" key="2">
    <source>
        <dbReference type="ARBA" id="ARBA00022617"/>
    </source>
</evidence>
<protein>
    <submittedName>
        <fullName evidence="8">Unannotated protein</fullName>
    </submittedName>
</protein>
<keyword evidence="2" id="KW-0349">Heme</keyword>
<keyword evidence="6" id="KW-0503">Monooxygenase</keyword>
<evidence type="ECO:0000256" key="4">
    <source>
        <dbReference type="ARBA" id="ARBA00023002"/>
    </source>
</evidence>
<evidence type="ECO:0000313" key="11">
    <source>
        <dbReference type="EMBL" id="CAB5003132.1"/>
    </source>
</evidence>
<proteinExistence type="inferred from homology"/>
<evidence type="ECO:0000256" key="3">
    <source>
        <dbReference type="ARBA" id="ARBA00022723"/>
    </source>
</evidence>
<reference evidence="8" key="1">
    <citation type="submission" date="2020-05" db="EMBL/GenBank/DDBJ databases">
        <authorList>
            <person name="Chiriac C."/>
            <person name="Salcher M."/>
            <person name="Ghai R."/>
            <person name="Kavagutti S V."/>
        </authorList>
    </citation>
    <scope>NUCLEOTIDE SEQUENCE</scope>
</reference>
<comment type="similarity">
    <text evidence="1">Belongs to the cytochrome P450 family.</text>
</comment>
<dbReference type="GO" id="GO:0016705">
    <property type="term" value="F:oxidoreductase activity, acting on paired donors, with incorporation or reduction of molecular oxygen"/>
    <property type="evidence" value="ECO:0007669"/>
    <property type="project" value="InterPro"/>
</dbReference>
<dbReference type="FunFam" id="1.10.630.10:FF:000018">
    <property type="entry name" value="Cytochrome P450 monooxygenase"/>
    <property type="match status" value="1"/>
</dbReference>
<dbReference type="InterPro" id="IPR036396">
    <property type="entry name" value="Cyt_P450_sf"/>
</dbReference>
<dbReference type="InterPro" id="IPR001128">
    <property type="entry name" value="Cyt_P450"/>
</dbReference>
<evidence type="ECO:0000256" key="5">
    <source>
        <dbReference type="ARBA" id="ARBA00023004"/>
    </source>
</evidence>
<dbReference type="GO" id="GO:0005506">
    <property type="term" value="F:iron ion binding"/>
    <property type="evidence" value="ECO:0007669"/>
    <property type="project" value="InterPro"/>
</dbReference>
<dbReference type="GO" id="GO:0004497">
    <property type="term" value="F:monooxygenase activity"/>
    <property type="evidence" value="ECO:0007669"/>
    <property type="project" value="UniProtKB-KW"/>
</dbReference>
<dbReference type="GO" id="GO:0020037">
    <property type="term" value="F:heme binding"/>
    <property type="evidence" value="ECO:0007669"/>
    <property type="project" value="InterPro"/>
</dbReference>
<dbReference type="EMBL" id="CAESGF010000011">
    <property type="protein sequence ID" value="CAB4364252.1"/>
    <property type="molecule type" value="Genomic_DNA"/>
</dbReference>
<accession>A0A6J6Q1Z9</accession>
<dbReference type="PANTHER" id="PTHR46696:SF6">
    <property type="entry name" value="P450, PUTATIVE (EUROFUNG)-RELATED"/>
    <property type="match status" value="1"/>
</dbReference>
<keyword evidence="4" id="KW-0560">Oxidoreductase</keyword>
<dbReference type="PANTHER" id="PTHR46696">
    <property type="entry name" value="P450, PUTATIVE (EUROFUNG)-RELATED"/>
    <property type="match status" value="1"/>
</dbReference>
<organism evidence="8">
    <name type="scientific">freshwater metagenome</name>
    <dbReference type="NCBI Taxonomy" id="449393"/>
    <lineage>
        <taxon>unclassified sequences</taxon>
        <taxon>metagenomes</taxon>
        <taxon>ecological metagenomes</taxon>
    </lineage>
</organism>